<dbReference type="InterPro" id="IPR001811">
    <property type="entry name" value="Chemokine_IL8-like_dom"/>
</dbReference>
<proteinExistence type="inferred from homology"/>
<dbReference type="GO" id="GO:0006954">
    <property type="term" value="P:inflammatory response"/>
    <property type="evidence" value="ECO:0007669"/>
    <property type="project" value="UniProtKB-KW"/>
</dbReference>
<dbReference type="GO" id="GO:0008009">
    <property type="term" value="F:chemokine activity"/>
    <property type="evidence" value="ECO:0007669"/>
    <property type="project" value="InterPro"/>
</dbReference>
<dbReference type="InterPro" id="IPR000827">
    <property type="entry name" value="Chemokine_CC_CS"/>
</dbReference>
<evidence type="ECO:0000256" key="4">
    <source>
        <dbReference type="ARBA" id="ARBA00023157"/>
    </source>
</evidence>
<sequence length="99" mass="11294">MKVSAALLCLLLTAAAFSLQALAQPEGINSPTTCCYRFTVRKIPIQKLKSYRRITSSYCPREAVIFKTKQAKELCADPKQKWVQDFMEYLDKKTQTSKL</sequence>
<organism evidence="8 9">
    <name type="scientific">Lynx pardinus</name>
    <name type="common">Iberian lynx</name>
    <name type="synonym">Felis pardina</name>
    <dbReference type="NCBI Taxonomy" id="191816"/>
    <lineage>
        <taxon>Eukaryota</taxon>
        <taxon>Metazoa</taxon>
        <taxon>Chordata</taxon>
        <taxon>Craniata</taxon>
        <taxon>Vertebrata</taxon>
        <taxon>Euteleostomi</taxon>
        <taxon>Mammalia</taxon>
        <taxon>Eutheria</taxon>
        <taxon>Laurasiatheria</taxon>
        <taxon>Carnivora</taxon>
        <taxon>Feliformia</taxon>
        <taxon>Felidae</taxon>
        <taxon>Felinae</taxon>
        <taxon>Lynx</taxon>
    </lineage>
</organism>
<comment type="subcellular location">
    <subcellularLocation>
        <location evidence="6">Secreted</location>
    </subcellularLocation>
</comment>
<keyword evidence="4" id="KW-1015">Disulfide bond</keyword>
<keyword evidence="3 6" id="KW-0202">Cytokine</keyword>
<dbReference type="SMART" id="SM00199">
    <property type="entry name" value="SCY"/>
    <property type="match status" value="1"/>
</dbReference>
<accession>A0A485NC73</accession>
<dbReference type="GO" id="GO:0061844">
    <property type="term" value="P:antimicrobial humoral immune response mediated by antimicrobial peptide"/>
    <property type="evidence" value="ECO:0007669"/>
    <property type="project" value="TreeGrafter"/>
</dbReference>
<gene>
    <name evidence="8" type="ORF">LYPA_23C006280</name>
</gene>
<comment type="similarity">
    <text evidence="1 6">Belongs to the intercrine beta (chemokine CC) family.</text>
</comment>
<evidence type="ECO:0000313" key="8">
    <source>
        <dbReference type="EMBL" id="VFV29993.1"/>
    </source>
</evidence>
<feature type="signal peptide" evidence="6">
    <location>
        <begin position="1"/>
        <end position="23"/>
    </location>
</feature>
<keyword evidence="6" id="KW-0732">Signal</keyword>
<feature type="chain" id="PRO_5019619299" description="C-C motif chemokine" evidence="6">
    <location>
        <begin position="24"/>
        <end position="99"/>
    </location>
</feature>
<dbReference type="FunFam" id="2.40.50.40:FF:000002">
    <property type="entry name" value="C-C motif chemokine"/>
    <property type="match status" value="1"/>
</dbReference>
<keyword evidence="6" id="KW-0964">Secreted</keyword>
<dbReference type="PROSITE" id="PS00472">
    <property type="entry name" value="SMALL_CYTOKINES_CC"/>
    <property type="match status" value="1"/>
</dbReference>
<evidence type="ECO:0000256" key="2">
    <source>
        <dbReference type="ARBA" id="ARBA00022500"/>
    </source>
</evidence>
<feature type="domain" description="Chemokine interleukin-8-like" evidence="7">
    <location>
        <begin position="31"/>
        <end position="90"/>
    </location>
</feature>
<dbReference type="Pfam" id="PF00048">
    <property type="entry name" value="IL8"/>
    <property type="match status" value="1"/>
</dbReference>
<keyword evidence="2 6" id="KW-0145">Chemotaxis</keyword>
<dbReference type="EMBL" id="CAAGRJ010013528">
    <property type="protein sequence ID" value="VFV29993.1"/>
    <property type="molecule type" value="Genomic_DNA"/>
</dbReference>
<evidence type="ECO:0000256" key="1">
    <source>
        <dbReference type="ARBA" id="ARBA00010868"/>
    </source>
</evidence>
<evidence type="ECO:0000313" key="9">
    <source>
        <dbReference type="Proteomes" id="UP000386466"/>
    </source>
</evidence>
<reference evidence="8 9" key="1">
    <citation type="submission" date="2019-01" db="EMBL/GenBank/DDBJ databases">
        <authorList>
            <person name="Alioto T."/>
            <person name="Alioto T."/>
        </authorList>
    </citation>
    <scope>NUCLEOTIDE SEQUENCE [LARGE SCALE GENOMIC DNA]</scope>
</reference>
<dbReference type="AlphaFoldDB" id="A0A485NC73"/>
<dbReference type="CDD" id="cd00272">
    <property type="entry name" value="Chemokine_CC"/>
    <property type="match status" value="1"/>
</dbReference>
<dbReference type="InterPro" id="IPR036048">
    <property type="entry name" value="Interleukin_8-like_sf"/>
</dbReference>
<dbReference type="GO" id="GO:0048020">
    <property type="term" value="F:CCR chemokine receptor binding"/>
    <property type="evidence" value="ECO:0007669"/>
    <property type="project" value="TreeGrafter"/>
</dbReference>
<dbReference type="Gene3D" id="2.40.50.40">
    <property type="match status" value="1"/>
</dbReference>
<evidence type="ECO:0000256" key="3">
    <source>
        <dbReference type="ARBA" id="ARBA00022514"/>
    </source>
</evidence>
<evidence type="ECO:0000256" key="6">
    <source>
        <dbReference type="RuleBase" id="RU361150"/>
    </source>
</evidence>
<name>A0A485NC73_LYNPA</name>
<dbReference type="GO" id="GO:0070098">
    <property type="term" value="P:chemokine-mediated signaling pathway"/>
    <property type="evidence" value="ECO:0007669"/>
    <property type="project" value="TreeGrafter"/>
</dbReference>
<dbReference type="SUPFAM" id="SSF54117">
    <property type="entry name" value="Interleukin 8-like chemokines"/>
    <property type="match status" value="1"/>
</dbReference>
<keyword evidence="5" id="KW-0395">Inflammatory response</keyword>
<evidence type="ECO:0000256" key="5">
    <source>
        <dbReference type="ARBA" id="ARBA00023198"/>
    </source>
</evidence>
<dbReference type="Proteomes" id="UP000386466">
    <property type="component" value="Unassembled WGS sequence"/>
</dbReference>
<keyword evidence="9" id="KW-1185">Reference proteome</keyword>
<dbReference type="PANTHER" id="PTHR12015:SF161">
    <property type="entry name" value="C-C MOTIF CHEMOKINE 7"/>
    <property type="match status" value="1"/>
</dbReference>
<dbReference type="InterPro" id="IPR039809">
    <property type="entry name" value="Chemokine_b/g/d"/>
</dbReference>
<evidence type="ECO:0000259" key="7">
    <source>
        <dbReference type="SMART" id="SM00199"/>
    </source>
</evidence>
<dbReference type="PANTHER" id="PTHR12015">
    <property type="entry name" value="SMALL INDUCIBLE CYTOKINE A"/>
    <property type="match status" value="1"/>
</dbReference>
<dbReference type="GO" id="GO:0005615">
    <property type="term" value="C:extracellular space"/>
    <property type="evidence" value="ECO:0007669"/>
    <property type="project" value="UniProtKB-KW"/>
</dbReference>
<protein>
    <recommendedName>
        <fullName evidence="6">C-C motif chemokine</fullName>
    </recommendedName>
</protein>
<dbReference type="GO" id="GO:0030335">
    <property type="term" value="P:positive regulation of cell migration"/>
    <property type="evidence" value="ECO:0007669"/>
    <property type="project" value="TreeGrafter"/>
</dbReference>
<dbReference type="GO" id="GO:0048245">
    <property type="term" value="P:eosinophil chemotaxis"/>
    <property type="evidence" value="ECO:0007669"/>
    <property type="project" value="TreeGrafter"/>
</dbReference>